<evidence type="ECO:0000256" key="7">
    <source>
        <dbReference type="ARBA" id="ARBA00022927"/>
    </source>
</evidence>
<keyword evidence="10" id="KW-0496">Mitochondrion</keyword>
<feature type="region of interest" description="Disordered" evidence="12">
    <location>
        <begin position="236"/>
        <end position="281"/>
    </location>
</feature>
<comment type="similarity">
    <text evidence="2">Belongs to the TIM54 family.</text>
</comment>
<dbReference type="AlphaFoldDB" id="A0A0C3SFL9"/>
<evidence type="ECO:0000313" key="13">
    <source>
        <dbReference type="EMBL" id="KIP12315.1"/>
    </source>
</evidence>
<dbReference type="GO" id="GO:0015031">
    <property type="term" value="P:protein transport"/>
    <property type="evidence" value="ECO:0007669"/>
    <property type="project" value="UniProtKB-KW"/>
</dbReference>
<dbReference type="OrthoDB" id="5598305at2759"/>
<reference evidence="13 14" key="1">
    <citation type="journal article" date="2014" name="PLoS Genet.">
        <title>Analysis of the Phlebiopsis gigantea genome, transcriptome and secretome provides insight into its pioneer colonization strategies of wood.</title>
        <authorList>
            <person name="Hori C."/>
            <person name="Ishida T."/>
            <person name="Igarashi K."/>
            <person name="Samejima M."/>
            <person name="Suzuki H."/>
            <person name="Master E."/>
            <person name="Ferreira P."/>
            <person name="Ruiz-Duenas F.J."/>
            <person name="Held B."/>
            <person name="Canessa P."/>
            <person name="Larrondo L.F."/>
            <person name="Schmoll M."/>
            <person name="Druzhinina I.S."/>
            <person name="Kubicek C.P."/>
            <person name="Gaskell J.A."/>
            <person name="Kersten P."/>
            <person name="St John F."/>
            <person name="Glasner J."/>
            <person name="Sabat G."/>
            <person name="Splinter BonDurant S."/>
            <person name="Syed K."/>
            <person name="Yadav J."/>
            <person name="Mgbeahuruike A.C."/>
            <person name="Kovalchuk A."/>
            <person name="Asiegbu F.O."/>
            <person name="Lackner G."/>
            <person name="Hoffmeister D."/>
            <person name="Rencoret J."/>
            <person name="Gutierrez A."/>
            <person name="Sun H."/>
            <person name="Lindquist E."/>
            <person name="Barry K."/>
            <person name="Riley R."/>
            <person name="Grigoriev I.V."/>
            <person name="Henrissat B."/>
            <person name="Kues U."/>
            <person name="Berka R.M."/>
            <person name="Martinez A.T."/>
            <person name="Covert S.F."/>
            <person name="Blanchette R.A."/>
            <person name="Cullen D."/>
        </authorList>
    </citation>
    <scope>NUCLEOTIDE SEQUENCE [LARGE SCALE GENOMIC DNA]</scope>
    <source>
        <strain evidence="13 14">11061_1 CR5-6</strain>
    </source>
</reference>
<keyword evidence="11" id="KW-0472">Membrane</keyword>
<dbReference type="Proteomes" id="UP000053257">
    <property type="component" value="Unassembled WGS sequence"/>
</dbReference>
<dbReference type="GO" id="GO:0005743">
    <property type="term" value="C:mitochondrial inner membrane"/>
    <property type="evidence" value="ECO:0007669"/>
    <property type="project" value="UniProtKB-SubCell"/>
</dbReference>
<keyword evidence="5" id="KW-0812">Transmembrane</keyword>
<evidence type="ECO:0000313" key="14">
    <source>
        <dbReference type="Proteomes" id="UP000053257"/>
    </source>
</evidence>
<keyword evidence="9" id="KW-0811">Translocation</keyword>
<evidence type="ECO:0000256" key="12">
    <source>
        <dbReference type="SAM" id="MobiDB-lite"/>
    </source>
</evidence>
<gene>
    <name evidence="13" type="ORF">PHLGIDRAFT_27443</name>
</gene>
<evidence type="ECO:0000256" key="3">
    <source>
        <dbReference type="ARBA" id="ARBA00020796"/>
    </source>
</evidence>
<dbReference type="InterPro" id="IPR021056">
    <property type="entry name" value="Mt_import_IM_translocase_Tim54"/>
</dbReference>
<evidence type="ECO:0000256" key="6">
    <source>
        <dbReference type="ARBA" id="ARBA00022792"/>
    </source>
</evidence>
<dbReference type="STRING" id="745531.A0A0C3SFL9"/>
<dbReference type="EMBL" id="KN840440">
    <property type="protein sequence ID" value="KIP12315.1"/>
    <property type="molecule type" value="Genomic_DNA"/>
</dbReference>
<evidence type="ECO:0000256" key="11">
    <source>
        <dbReference type="ARBA" id="ARBA00023136"/>
    </source>
</evidence>
<dbReference type="Pfam" id="PF11711">
    <property type="entry name" value="Tim54"/>
    <property type="match status" value="1"/>
</dbReference>
<protein>
    <recommendedName>
        <fullName evidence="3">Mitochondrial import inner membrane translocase subunit TIM54</fullName>
    </recommendedName>
</protein>
<feature type="compositionally biased region" description="Polar residues" evidence="12">
    <location>
        <begin position="267"/>
        <end position="281"/>
    </location>
</feature>
<sequence length="515" mass="58064">MRLGAQTLDGRLIHRQSGVKLVLQYTGIPPSWLDKRPSLPSRNWLIFLSVTSSIAGYYIYDRQQCKKIRKEYVAKVQHLSKLPLHSMELPRKVTVYGCKWPADEEYDRSIKYFRKYVKPILVAAAVDYEMVNGKRHGDLADRIANDIKKRRRVEVGIDPPPFNPMNLPQMQPEARRARELEGGIVIVGRPAFKEFMAGLKRGWSDGVEIVDKEERLADILADDGHFDEVDSEPAAALNLGDDEPIPTKSKLAPSSSPMSLFTPPHLKSNTPAPASLHSESSIPSHLNAAPAAIPPHPSILLVSYLNHIGLSQIPNMIWEFFNERPKVRSGAEAAYRLVVGETRPMTAPEPSVFAESSDTIVDPTPAQSHPTDATLLSDLDFDKDAEAWYKPSLVKSFHSEIQKAREAYYAELPKKLDTARALARGTREPTKDEQSYPPPTEVELRAERMKKELRWRSDEAGWDIVKPDAPVAWDERFRNVLHVFVTPSPEREAGFRAQAEEIMSKIQQKEEAEEA</sequence>
<comment type="subcellular location">
    <subcellularLocation>
        <location evidence="1">Mitochondrion inner membrane</location>
        <topology evidence="1">Single-pass membrane protein</topology>
    </subcellularLocation>
</comment>
<keyword evidence="8" id="KW-1133">Transmembrane helix</keyword>
<evidence type="ECO:0000256" key="4">
    <source>
        <dbReference type="ARBA" id="ARBA00022448"/>
    </source>
</evidence>
<keyword evidence="4" id="KW-0813">Transport</keyword>
<organism evidence="13 14">
    <name type="scientific">Phlebiopsis gigantea (strain 11061_1 CR5-6)</name>
    <name type="common">White-rot fungus</name>
    <name type="synonym">Peniophora gigantea</name>
    <dbReference type="NCBI Taxonomy" id="745531"/>
    <lineage>
        <taxon>Eukaryota</taxon>
        <taxon>Fungi</taxon>
        <taxon>Dikarya</taxon>
        <taxon>Basidiomycota</taxon>
        <taxon>Agaricomycotina</taxon>
        <taxon>Agaricomycetes</taxon>
        <taxon>Polyporales</taxon>
        <taxon>Phanerochaetaceae</taxon>
        <taxon>Phlebiopsis</taxon>
    </lineage>
</organism>
<evidence type="ECO:0000256" key="1">
    <source>
        <dbReference type="ARBA" id="ARBA00004434"/>
    </source>
</evidence>
<keyword evidence="6" id="KW-0999">Mitochondrion inner membrane</keyword>
<evidence type="ECO:0000256" key="2">
    <source>
        <dbReference type="ARBA" id="ARBA00006355"/>
    </source>
</evidence>
<keyword evidence="14" id="KW-1185">Reference proteome</keyword>
<dbReference type="HOGENOM" id="CLU_033744_0_0_1"/>
<accession>A0A0C3SFL9</accession>
<keyword evidence="7" id="KW-0653">Protein transport</keyword>
<evidence type="ECO:0000256" key="9">
    <source>
        <dbReference type="ARBA" id="ARBA00023010"/>
    </source>
</evidence>
<evidence type="ECO:0000256" key="10">
    <source>
        <dbReference type="ARBA" id="ARBA00023128"/>
    </source>
</evidence>
<name>A0A0C3SFL9_PHLG1</name>
<proteinExistence type="inferred from homology"/>
<evidence type="ECO:0000256" key="5">
    <source>
        <dbReference type="ARBA" id="ARBA00022692"/>
    </source>
</evidence>
<evidence type="ECO:0000256" key="8">
    <source>
        <dbReference type="ARBA" id="ARBA00022989"/>
    </source>
</evidence>